<evidence type="ECO:0000313" key="2">
    <source>
        <dbReference type="Proteomes" id="UP000824145"/>
    </source>
</evidence>
<organism evidence="1 2">
    <name type="scientific">Candidatus Caccalectryoclostridium excrementigallinarum</name>
    <dbReference type="NCBI Taxonomy" id="2840710"/>
    <lineage>
        <taxon>Bacteria</taxon>
        <taxon>Bacillati</taxon>
        <taxon>Bacillota</taxon>
        <taxon>Clostridia</taxon>
        <taxon>Christensenellales</taxon>
        <taxon>Christensenellaceae</taxon>
        <taxon>Christensenellaceae incertae sedis</taxon>
        <taxon>Candidatus Caccalectryoclostridium</taxon>
    </lineage>
</organism>
<name>A0A9D1MLM8_9FIRM</name>
<dbReference type="EMBL" id="DVNJ01000006">
    <property type="protein sequence ID" value="HIU62514.1"/>
    <property type="molecule type" value="Genomic_DNA"/>
</dbReference>
<comment type="caution">
    <text evidence="1">The sequence shown here is derived from an EMBL/GenBank/DDBJ whole genome shotgun (WGS) entry which is preliminary data.</text>
</comment>
<sequence length="87" mass="9068">MEKSTVKPASLFAALGKGFTLNGVTAVVSSGASEAVLKTESGVIRLRGENFNVTKVDLEAGVVEMQGSLTGFLVGKAKAPLIKRIFK</sequence>
<accession>A0A9D1MLM8</accession>
<evidence type="ECO:0000313" key="1">
    <source>
        <dbReference type="EMBL" id="HIU62514.1"/>
    </source>
</evidence>
<dbReference type="Pfam" id="PF07873">
    <property type="entry name" value="YabP"/>
    <property type="match status" value="1"/>
</dbReference>
<evidence type="ECO:0008006" key="3">
    <source>
        <dbReference type="Google" id="ProtNLM"/>
    </source>
</evidence>
<dbReference type="AlphaFoldDB" id="A0A9D1MLM8"/>
<reference evidence="1" key="1">
    <citation type="submission" date="2020-10" db="EMBL/GenBank/DDBJ databases">
        <authorList>
            <person name="Gilroy R."/>
        </authorList>
    </citation>
    <scope>NUCLEOTIDE SEQUENCE</scope>
    <source>
        <strain evidence="1">9366</strain>
    </source>
</reference>
<proteinExistence type="predicted"/>
<dbReference type="InterPro" id="IPR038705">
    <property type="entry name" value="YabP_sf"/>
</dbReference>
<dbReference type="Gene3D" id="2.60.40.2000">
    <property type="match status" value="1"/>
</dbReference>
<protein>
    <recommendedName>
        <fullName evidence="3">Sporulation protein YabP</fullName>
    </recommendedName>
</protein>
<dbReference type="Proteomes" id="UP000824145">
    <property type="component" value="Unassembled WGS sequence"/>
</dbReference>
<dbReference type="InterPro" id="IPR022476">
    <property type="entry name" value="Spore_YabP/YqfC"/>
</dbReference>
<reference evidence="1" key="2">
    <citation type="journal article" date="2021" name="PeerJ">
        <title>Extensive microbial diversity within the chicken gut microbiome revealed by metagenomics and culture.</title>
        <authorList>
            <person name="Gilroy R."/>
            <person name="Ravi A."/>
            <person name="Getino M."/>
            <person name="Pursley I."/>
            <person name="Horton D.L."/>
            <person name="Alikhan N.F."/>
            <person name="Baker D."/>
            <person name="Gharbi K."/>
            <person name="Hall N."/>
            <person name="Watson M."/>
            <person name="Adriaenssens E.M."/>
            <person name="Foster-Nyarko E."/>
            <person name="Jarju S."/>
            <person name="Secka A."/>
            <person name="Antonio M."/>
            <person name="Oren A."/>
            <person name="Chaudhuri R.R."/>
            <person name="La Ragione R."/>
            <person name="Hildebrand F."/>
            <person name="Pallen M.J."/>
        </authorList>
    </citation>
    <scope>NUCLEOTIDE SEQUENCE</scope>
    <source>
        <strain evidence="1">9366</strain>
    </source>
</reference>
<gene>
    <name evidence="1" type="ORF">IAB07_01930</name>
</gene>